<gene>
    <name evidence="1" type="ORF">BDN72DRAFT_762143</name>
</gene>
<accession>A0ACD3B621</accession>
<dbReference type="Proteomes" id="UP000308600">
    <property type="component" value="Unassembled WGS sequence"/>
</dbReference>
<feature type="non-terminal residue" evidence="1">
    <location>
        <position position="378"/>
    </location>
</feature>
<proteinExistence type="predicted"/>
<name>A0ACD3B621_9AGAR</name>
<keyword evidence="2" id="KW-1185">Reference proteome</keyword>
<organism evidence="1 2">
    <name type="scientific">Pluteus cervinus</name>
    <dbReference type="NCBI Taxonomy" id="181527"/>
    <lineage>
        <taxon>Eukaryota</taxon>
        <taxon>Fungi</taxon>
        <taxon>Dikarya</taxon>
        <taxon>Basidiomycota</taxon>
        <taxon>Agaricomycotina</taxon>
        <taxon>Agaricomycetes</taxon>
        <taxon>Agaricomycetidae</taxon>
        <taxon>Agaricales</taxon>
        <taxon>Pluteineae</taxon>
        <taxon>Pluteaceae</taxon>
        <taxon>Pluteus</taxon>
    </lineage>
</organism>
<reference evidence="1 2" key="1">
    <citation type="journal article" date="2019" name="Nat. Ecol. Evol.">
        <title>Megaphylogeny resolves global patterns of mushroom evolution.</title>
        <authorList>
            <person name="Varga T."/>
            <person name="Krizsan K."/>
            <person name="Foldi C."/>
            <person name="Dima B."/>
            <person name="Sanchez-Garcia M."/>
            <person name="Sanchez-Ramirez S."/>
            <person name="Szollosi G.J."/>
            <person name="Szarkandi J.G."/>
            <person name="Papp V."/>
            <person name="Albert L."/>
            <person name="Andreopoulos W."/>
            <person name="Angelini C."/>
            <person name="Antonin V."/>
            <person name="Barry K.W."/>
            <person name="Bougher N.L."/>
            <person name="Buchanan P."/>
            <person name="Buyck B."/>
            <person name="Bense V."/>
            <person name="Catcheside P."/>
            <person name="Chovatia M."/>
            <person name="Cooper J."/>
            <person name="Damon W."/>
            <person name="Desjardin D."/>
            <person name="Finy P."/>
            <person name="Geml J."/>
            <person name="Haridas S."/>
            <person name="Hughes K."/>
            <person name="Justo A."/>
            <person name="Karasinski D."/>
            <person name="Kautmanova I."/>
            <person name="Kiss B."/>
            <person name="Kocsube S."/>
            <person name="Kotiranta H."/>
            <person name="LaButti K.M."/>
            <person name="Lechner B.E."/>
            <person name="Liimatainen K."/>
            <person name="Lipzen A."/>
            <person name="Lukacs Z."/>
            <person name="Mihaltcheva S."/>
            <person name="Morgado L.N."/>
            <person name="Niskanen T."/>
            <person name="Noordeloos M.E."/>
            <person name="Ohm R.A."/>
            <person name="Ortiz-Santana B."/>
            <person name="Ovrebo C."/>
            <person name="Racz N."/>
            <person name="Riley R."/>
            <person name="Savchenko A."/>
            <person name="Shiryaev A."/>
            <person name="Soop K."/>
            <person name="Spirin V."/>
            <person name="Szebenyi C."/>
            <person name="Tomsovsky M."/>
            <person name="Tulloss R.E."/>
            <person name="Uehling J."/>
            <person name="Grigoriev I.V."/>
            <person name="Vagvolgyi C."/>
            <person name="Papp T."/>
            <person name="Martin F.M."/>
            <person name="Miettinen O."/>
            <person name="Hibbett D.S."/>
            <person name="Nagy L.G."/>
        </authorList>
    </citation>
    <scope>NUCLEOTIDE SEQUENCE [LARGE SCALE GENOMIC DNA]</scope>
    <source>
        <strain evidence="1 2">NL-1719</strain>
    </source>
</reference>
<evidence type="ECO:0000313" key="2">
    <source>
        <dbReference type="Proteomes" id="UP000308600"/>
    </source>
</evidence>
<dbReference type="EMBL" id="ML208278">
    <property type="protein sequence ID" value="TFK73096.1"/>
    <property type="molecule type" value="Genomic_DNA"/>
</dbReference>
<sequence length="378" mass="41935">MQEISTRLATLLNNKEQPFGGMNMIFAGDFAQLPPVVGKEKGALYSRNAGLYSANKKDQIAAIGKALWHQITTVVILRENMRLKGQSLDNAKFRTALENMRYKACTLEDISFLKTLRHTTNAGKEKLKDICFRDVSIITTYNISRDAINELGCLRFAKSTNQDLFTFYSNDTITDDPASKPKKGVRRKFVNALSENVQSALWNMPLSSNTKKIAPKLTLCYGLPVMIRRNFATELCITNGQEGTVYGWDTMVGNKNQTVLKTLFILLTNPPKNVHFDGLPINVVPVPQTTTVTDCHLPSDAHIWISRTQVEIVPNFAMTDFASQGKTRGHNLVHIRDSVTHQAIYTALSRGTSAEGTVILDSFTESLITGGCSGALRQ</sequence>
<evidence type="ECO:0000313" key="1">
    <source>
        <dbReference type="EMBL" id="TFK73096.1"/>
    </source>
</evidence>
<protein>
    <submittedName>
        <fullName evidence="1">Uncharacterized protein</fullName>
    </submittedName>
</protein>